<dbReference type="PIRSF" id="PIRSF005859">
    <property type="entry name" value="PBR"/>
    <property type="match status" value="1"/>
</dbReference>
<dbReference type="GO" id="GO:0016020">
    <property type="term" value="C:membrane"/>
    <property type="evidence" value="ECO:0007669"/>
    <property type="project" value="UniProtKB-SubCell"/>
</dbReference>
<feature type="transmembrane region" description="Helical" evidence="6">
    <location>
        <begin position="104"/>
        <end position="125"/>
    </location>
</feature>
<evidence type="ECO:0000256" key="4">
    <source>
        <dbReference type="ARBA" id="ARBA00022989"/>
    </source>
</evidence>
<dbReference type="AlphaFoldDB" id="A0A7C2BD69"/>
<comment type="caution">
    <text evidence="7">The sequence shown here is derived from an EMBL/GenBank/DDBJ whole genome shotgun (WGS) entry which is preliminary data.</text>
</comment>
<sequence length="156" mass="17907">MRRNLLKPVASIAVPLIIGFLGSMFTRQSVGNWFVTLKKPVFAPPNWLLAPAWALLYIMMGIAFYLIWQQGYSVKLRWALVVYGLQLILNLLWSLFFFGLRSPLLGLVDIVLLWILVIINTILFYHLRHAAGLLLIPYILWLTFALLLNLSIVILN</sequence>
<evidence type="ECO:0000256" key="1">
    <source>
        <dbReference type="ARBA" id="ARBA00004141"/>
    </source>
</evidence>
<dbReference type="Gene3D" id="1.20.1260.100">
    <property type="entry name" value="TspO/MBR protein"/>
    <property type="match status" value="1"/>
</dbReference>
<comment type="similarity">
    <text evidence="2">Belongs to the TspO/BZRP family.</text>
</comment>
<dbReference type="Pfam" id="PF03073">
    <property type="entry name" value="TspO_MBR"/>
    <property type="match status" value="1"/>
</dbReference>
<gene>
    <name evidence="7" type="ORF">ENP62_02775</name>
</gene>
<dbReference type="FunFam" id="1.20.1260.100:FF:000001">
    <property type="entry name" value="translocator protein 2"/>
    <property type="match status" value="1"/>
</dbReference>
<dbReference type="InterPro" id="IPR004307">
    <property type="entry name" value="TspO_MBR"/>
</dbReference>
<name>A0A7C2BD69_UNCW3</name>
<feature type="transmembrane region" description="Helical" evidence="6">
    <location>
        <begin position="132"/>
        <end position="155"/>
    </location>
</feature>
<keyword evidence="3 6" id="KW-0812">Transmembrane</keyword>
<evidence type="ECO:0000256" key="5">
    <source>
        <dbReference type="ARBA" id="ARBA00023136"/>
    </source>
</evidence>
<dbReference type="CDD" id="cd15904">
    <property type="entry name" value="TSPO_MBR"/>
    <property type="match status" value="1"/>
</dbReference>
<dbReference type="GO" id="GO:0033013">
    <property type="term" value="P:tetrapyrrole metabolic process"/>
    <property type="evidence" value="ECO:0007669"/>
    <property type="project" value="UniProtKB-ARBA"/>
</dbReference>
<dbReference type="PANTHER" id="PTHR10057">
    <property type="entry name" value="PERIPHERAL-TYPE BENZODIAZEPINE RECEPTOR"/>
    <property type="match status" value="1"/>
</dbReference>
<dbReference type="InterPro" id="IPR038330">
    <property type="entry name" value="TspO/MBR-related_sf"/>
</dbReference>
<accession>A0A7C2BD69</accession>
<feature type="transmembrane region" description="Helical" evidence="6">
    <location>
        <begin position="80"/>
        <end position="98"/>
    </location>
</feature>
<proteinExistence type="inferred from homology"/>
<dbReference type="EMBL" id="DSKA01000203">
    <property type="protein sequence ID" value="HEE18459.1"/>
    <property type="molecule type" value="Genomic_DNA"/>
</dbReference>
<organism evidence="7">
    <name type="scientific">candidate division WOR-3 bacterium</name>
    <dbReference type="NCBI Taxonomy" id="2052148"/>
    <lineage>
        <taxon>Bacteria</taxon>
        <taxon>Bacteria division WOR-3</taxon>
    </lineage>
</organism>
<feature type="transmembrane region" description="Helical" evidence="6">
    <location>
        <begin position="47"/>
        <end position="68"/>
    </location>
</feature>
<protein>
    <submittedName>
        <fullName evidence="7">Tryptophan-rich sensory protein</fullName>
    </submittedName>
</protein>
<keyword evidence="5 6" id="KW-0472">Membrane</keyword>
<feature type="transmembrane region" description="Helical" evidence="6">
    <location>
        <begin position="9"/>
        <end position="27"/>
    </location>
</feature>
<keyword evidence="4 6" id="KW-1133">Transmembrane helix</keyword>
<reference evidence="7" key="1">
    <citation type="journal article" date="2020" name="mSystems">
        <title>Genome- and Community-Level Interaction Insights into Carbon Utilization and Element Cycling Functions of Hydrothermarchaeota in Hydrothermal Sediment.</title>
        <authorList>
            <person name="Zhou Z."/>
            <person name="Liu Y."/>
            <person name="Xu W."/>
            <person name="Pan J."/>
            <person name="Luo Z.H."/>
            <person name="Li M."/>
        </authorList>
    </citation>
    <scope>NUCLEOTIDE SEQUENCE [LARGE SCALE GENOMIC DNA]</scope>
    <source>
        <strain evidence="7">SpSt-236</strain>
    </source>
</reference>
<evidence type="ECO:0000256" key="2">
    <source>
        <dbReference type="ARBA" id="ARBA00007524"/>
    </source>
</evidence>
<dbReference type="PANTHER" id="PTHR10057:SF0">
    <property type="entry name" value="TRANSLOCATOR PROTEIN"/>
    <property type="match status" value="1"/>
</dbReference>
<comment type="subcellular location">
    <subcellularLocation>
        <location evidence="1">Membrane</location>
        <topology evidence="1">Multi-pass membrane protein</topology>
    </subcellularLocation>
</comment>
<evidence type="ECO:0000256" key="3">
    <source>
        <dbReference type="ARBA" id="ARBA00022692"/>
    </source>
</evidence>
<evidence type="ECO:0000256" key="6">
    <source>
        <dbReference type="SAM" id="Phobius"/>
    </source>
</evidence>
<evidence type="ECO:0000313" key="7">
    <source>
        <dbReference type="EMBL" id="HEE18459.1"/>
    </source>
</evidence>